<proteinExistence type="predicted"/>
<keyword evidence="3" id="KW-1185">Reference proteome</keyword>
<accession>A0AAD1XY95</accession>
<evidence type="ECO:0000256" key="1">
    <source>
        <dbReference type="SAM" id="MobiDB-lite"/>
    </source>
</evidence>
<protein>
    <submittedName>
        <fullName evidence="2">Uncharacterized protein</fullName>
    </submittedName>
</protein>
<organism evidence="2 3">
    <name type="scientific">Euplotes crassus</name>
    <dbReference type="NCBI Taxonomy" id="5936"/>
    <lineage>
        <taxon>Eukaryota</taxon>
        <taxon>Sar</taxon>
        <taxon>Alveolata</taxon>
        <taxon>Ciliophora</taxon>
        <taxon>Intramacronucleata</taxon>
        <taxon>Spirotrichea</taxon>
        <taxon>Hypotrichia</taxon>
        <taxon>Euplotida</taxon>
        <taxon>Euplotidae</taxon>
        <taxon>Moneuplotes</taxon>
    </lineage>
</organism>
<comment type="caution">
    <text evidence="2">The sequence shown here is derived from an EMBL/GenBank/DDBJ whole genome shotgun (WGS) entry which is preliminary data.</text>
</comment>
<gene>
    <name evidence="2" type="ORF">ECRASSUSDP1_LOCUS22580</name>
</gene>
<sequence length="190" mass="21386">MWKKGKSDGASGVRSLMKEARRDLKMQGIDMVFDQDGNGKNEPLLFEQIELKEDLTEQEQALVETNLRVRDTIHASVDYILFSKPLKQTNSTPGCTGIESDELKMLCKTYIQTIKHVPSELCDQNTTAKGKSGKSAPSLDHSTAYRAQNKRKRKAEEEAFKDASSKSKRQKNTESNSKLLEEDGFVENLV</sequence>
<name>A0AAD1XY95_EUPCR</name>
<evidence type="ECO:0000313" key="3">
    <source>
        <dbReference type="Proteomes" id="UP001295684"/>
    </source>
</evidence>
<evidence type="ECO:0000313" key="2">
    <source>
        <dbReference type="EMBL" id="CAI2381134.1"/>
    </source>
</evidence>
<dbReference type="EMBL" id="CAMPGE010023165">
    <property type="protein sequence ID" value="CAI2381134.1"/>
    <property type="molecule type" value="Genomic_DNA"/>
</dbReference>
<feature type="compositionally biased region" description="Basic and acidic residues" evidence="1">
    <location>
        <begin position="154"/>
        <end position="165"/>
    </location>
</feature>
<dbReference type="AlphaFoldDB" id="A0AAD1XY95"/>
<feature type="region of interest" description="Disordered" evidence="1">
    <location>
        <begin position="125"/>
        <end position="190"/>
    </location>
</feature>
<reference evidence="2" key="1">
    <citation type="submission" date="2023-07" db="EMBL/GenBank/DDBJ databases">
        <authorList>
            <consortium name="AG Swart"/>
            <person name="Singh M."/>
            <person name="Singh A."/>
            <person name="Seah K."/>
            <person name="Emmerich C."/>
        </authorList>
    </citation>
    <scope>NUCLEOTIDE SEQUENCE</scope>
    <source>
        <strain evidence="2">DP1</strain>
    </source>
</reference>
<dbReference type="Proteomes" id="UP001295684">
    <property type="component" value="Unassembled WGS sequence"/>
</dbReference>